<proteinExistence type="predicted"/>
<accession>A0A1J5FMN6</accession>
<reference evidence="1 2" key="1">
    <citation type="journal article" date="2016" name="Environ. Microbiol.">
        <title>Genomic resolution of a cold subsurface aquifer community provides metabolic insights for novel microbes adapted to high CO concentrations.</title>
        <authorList>
            <person name="Probst A.J."/>
            <person name="Castelle C.J."/>
            <person name="Singh A."/>
            <person name="Brown C.T."/>
            <person name="Anantharaman K."/>
            <person name="Sharon I."/>
            <person name="Hug L.A."/>
            <person name="Burstein D."/>
            <person name="Emerson J.B."/>
            <person name="Thomas B.C."/>
            <person name="Banfield J.F."/>
        </authorList>
    </citation>
    <scope>NUCLEOTIDE SEQUENCE [LARGE SCALE GENOMIC DNA]</scope>
    <source>
        <strain evidence="1">CG2_30_39_24</strain>
    </source>
</reference>
<comment type="caution">
    <text evidence="1">The sequence shown here is derived from an EMBL/GenBank/DDBJ whole genome shotgun (WGS) entry which is preliminary data.</text>
</comment>
<dbReference type="EMBL" id="MNYR01000002">
    <property type="protein sequence ID" value="OIP56934.1"/>
    <property type="molecule type" value="Genomic_DNA"/>
</dbReference>
<name>A0A1J5FMN6_9BACT</name>
<protein>
    <submittedName>
        <fullName evidence="1">Uncharacterized protein</fullName>
    </submittedName>
</protein>
<gene>
    <name evidence="1" type="ORF">AUK13_00045</name>
</gene>
<organism evidence="1 2">
    <name type="scientific">Candidatus Kuenenbacteria bacterium CG2_30_39_24</name>
    <dbReference type="NCBI Taxonomy" id="1805236"/>
    <lineage>
        <taxon>Bacteria</taxon>
        <taxon>Candidatus Kueneniibacteriota</taxon>
    </lineage>
</organism>
<dbReference type="STRING" id="1805236.AUK13_00045"/>
<evidence type="ECO:0000313" key="2">
    <source>
        <dbReference type="Proteomes" id="UP000183922"/>
    </source>
</evidence>
<evidence type="ECO:0000313" key="1">
    <source>
        <dbReference type="EMBL" id="OIP56934.1"/>
    </source>
</evidence>
<sequence length="87" mass="9984">MSVKIRTNLKQAKIKDNPFEIVIQLTPDQVGQICKQLLRVKKIGLLKNKDWIEEPEILDLIEKEAKKGRVEYERGAVISLAELESIV</sequence>
<dbReference type="AlphaFoldDB" id="A0A1J5FMN6"/>
<dbReference type="Proteomes" id="UP000183922">
    <property type="component" value="Unassembled WGS sequence"/>
</dbReference>